<dbReference type="Pfam" id="PF13414">
    <property type="entry name" value="TPR_11"/>
    <property type="match status" value="1"/>
</dbReference>
<dbReference type="SUPFAM" id="SSF48452">
    <property type="entry name" value="TPR-like"/>
    <property type="match status" value="1"/>
</dbReference>
<keyword evidence="1" id="KW-0802">TPR repeat</keyword>
<dbReference type="SMART" id="SM00028">
    <property type="entry name" value="TPR"/>
    <property type="match status" value="5"/>
</dbReference>
<accession>A0ABV0JA90</accession>
<organism evidence="3 4">
    <name type="scientific">Trichocoleus desertorum GB2-A4</name>
    <dbReference type="NCBI Taxonomy" id="2933944"/>
    <lineage>
        <taxon>Bacteria</taxon>
        <taxon>Bacillati</taxon>
        <taxon>Cyanobacteriota</taxon>
        <taxon>Cyanophyceae</taxon>
        <taxon>Leptolyngbyales</taxon>
        <taxon>Trichocoleusaceae</taxon>
        <taxon>Trichocoleus</taxon>
    </lineage>
</organism>
<dbReference type="InterPro" id="IPR019734">
    <property type="entry name" value="TPR_rpt"/>
</dbReference>
<dbReference type="Pfam" id="PF00535">
    <property type="entry name" value="Glycos_transf_2"/>
    <property type="match status" value="1"/>
</dbReference>
<protein>
    <submittedName>
        <fullName evidence="3">Tetratricopeptide repeat protein</fullName>
    </submittedName>
</protein>
<proteinExistence type="predicted"/>
<keyword evidence="4" id="KW-1185">Reference proteome</keyword>
<dbReference type="CDD" id="cd02511">
    <property type="entry name" value="Beta4Glucosyltransferase"/>
    <property type="match status" value="1"/>
</dbReference>
<dbReference type="EMBL" id="JAMPKM010000007">
    <property type="protein sequence ID" value="MEP0818198.1"/>
    <property type="molecule type" value="Genomic_DNA"/>
</dbReference>
<feature type="repeat" description="TPR" evidence="1">
    <location>
        <begin position="319"/>
        <end position="352"/>
    </location>
</feature>
<comment type="caution">
    <text evidence="3">The sequence shown here is derived from an EMBL/GenBank/DDBJ whole genome shotgun (WGS) entry which is preliminary data.</text>
</comment>
<dbReference type="SUPFAM" id="SSF53448">
    <property type="entry name" value="Nucleotide-diphospho-sugar transferases"/>
    <property type="match status" value="1"/>
</dbReference>
<dbReference type="Gene3D" id="3.90.550.10">
    <property type="entry name" value="Spore Coat Polysaccharide Biosynthesis Protein SpsA, Chain A"/>
    <property type="match status" value="1"/>
</dbReference>
<feature type="domain" description="Glycosyltransferase 2-like" evidence="2">
    <location>
        <begin position="12"/>
        <end position="152"/>
    </location>
</feature>
<dbReference type="Pfam" id="PF13176">
    <property type="entry name" value="TPR_7"/>
    <property type="match status" value="1"/>
</dbReference>
<evidence type="ECO:0000256" key="1">
    <source>
        <dbReference type="PROSITE-ProRule" id="PRU00339"/>
    </source>
</evidence>
<gene>
    <name evidence="3" type="ORF">NC998_13950</name>
</gene>
<dbReference type="Gene3D" id="1.25.40.10">
    <property type="entry name" value="Tetratricopeptide repeat domain"/>
    <property type="match status" value="2"/>
</dbReference>
<evidence type="ECO:0000313" key="4">
    <source>
        <dbReference type="Proteomes" id="UP001464891"/>
    </source>
</evidence>
<reference evidence="3 4" key="1">
    <citation type="submission" date="2022-04" db="EMBL/GenBank/DDBJ databases">
        <title>Positive selection, recombination, and allopatry shape intraspecific diversity of widespread and dominant cyanobacteria.</title>
        <authorList>
            <person name="Wei J."/>
            <person name="Shu W."/>
            <person name="Hu C."/>
        </authorList>
    </citation>
    <scope>NUCLEOTIDE SEQUENCE [LARGE SCALE GENOMIC DNA]</scope>
    <source>
        <strain evidence="3 4">GB2-A4</strain>
    </source>
</reference>
<dbReference type="InterPro" id="IPR011990">
    <property type="entry name" value="TPR-like_helical_dom_sf"/>
</dbReference>
<feature type="repeat" description="TPR" evidence="1">
    <location>
        <begin position="353"/>
        <end position="386"/>
    </location>
</feature>
<evidence type="ECO:0000259" key="2">
    <source>
        <dbReference type="Pfam" id="PF00535"/>
    </source>
</evidence>
<dbReference type="PROSITE" id="PS50293">
    <property type="entry name" value="TPR_REGION"/>
    <property type="match status" value="1"/>
</dbReference>
<dbReference type="PROSITE" id="PS50005">
    <property type="entry name" value="TPR"/>
    <property type="match status" value="2"/>
</dbReference>
<dbReference type="RefSeq" id="WP_370527454.1">
    <property type="nucleotide sequence ID" value="NZ_JAMPKM010000007.1"/>
</dbReference>
<dbReference type="InterPro" id="IPR001173">
    <property type="entry name" value="Glyco_trans_2-like"/>
</dbReference>
<evidence type="ECO:0000313" key="3">
    <source>
        <dbReference type="EMBL" id="MEP0818198.1"/>
    </source>
</evidence>
<dbReference type="InterPro" id="IPR029044">
    <property type="entry name" value="Nucleotide-diphossugar_trans"/>
</dbReference>
<sequence length="406" mass="45188">MPNPSPQSMILSLCMIVKNEEATLPSCLKSVQGVVDEMIVLDTGSSDRTPEIAKSFGAKVHFFEWSNDFSAARNESLKYVQGDWILVLDADERLAPGIVPALRQTIGSEQPYLLISLVRQEIGAEQSPYSLVSRLFRNHPDISFVRPYHAMVDESVSLIQSMEPHWQVGYLPEVAILHEGYQAGAIAGRDKFTKARTAMEGFLKHHPSDPYVCSKLGALYVQMNEVPQGIELLKRGLTSKAADASVLYELHYHLGIAYSRLQQWAKAEQHYQLALQQSIMPKLKLGAYNNLGNLLKAKGDLVGAKGVYETTLKIDSTFAPGYYNLGMTFKALGDLSHAIAAYREALFLQPNYADAHQNLGVALWKLGQVQESLTAFRQAIALHQQNNNPLEAQRLRQGLKEMGFEL</sequence>
<name>A0ABV0JA90_9CYAN</name>
<dbReference type="PANTHER" id="PTHR43630:SF2">
    <property type="entry name" value="GLYCOSYLTRANSFERASE"/>
    <property type="match status" value="1"/>
</dbReference>
<dbReference type="PANTHER" id="PTHR43630">
    <property type="entry name" value="POLY-BETA-1,6-N-ACETYL-D-GLUCOSAMINE SYNTHASE"/>
    <property type="match status" value="1"/>
</dbReference>
<dbReference type="Proteomes" id="UP001464891">
    <property type="component" value="Unassembled WGS sequence"/>
</dbReference>